<sequence length="625" mass="68229">MDHYGIELKPLAKFVLACQNPSLSASSQALGVAPSVLSTALHGLEDRLHMKLFERKGRYLGLLPSAFWLYRNAVSLLHLEEFARRSLAISESRIEKLSVRIDLSFSIGRMSKAVSRTFQQMGALYPQTFLSCQFMDIASTASGGFVPEAMDHIAPENCATITIGCQSEQSSQHASSDKVLFRDPWIAVSATNPLKDIKTDTDILAVVRMSAHDMKIIAHYAKKHGMSARLKFVDAEPSDLGRLLSDFPHMRFLLPASMVANRLGINSISREPLEPPLVSAVLAKTVSGPLEAKIRCFIALLRDNVDAEERNVVFEPELTARQMHYFNLVHRSGSISAAARVANLSQSSVSAQLHGMERVLNERLFERGKNGATPTPAGASLWPLMAEAEKRQDLMLRQSRGIAAHTQHRVSIGMLPSSGHDSALTEKIAEALTSISIQHPSLKMEIIEASNTVLHDKVRHGELNLAIVGVVQPQFPRILLGASEPLSVVANPRFDFGARSEIDLADVCELPLVLGARHLSIHQTFAAAARARNLVPHPKIEVGSLALAIALVRRASLCTILPASSVQKDLETGRLIAVKINQAQISGTLSIIFSADRELSGAERTVMKTLADVFGKTSFDMAYSE</sequence>
<keyword evidence="2" id="KW-0805">Transcription regulation</keyword>
<accession>A0AAE7R713</accession>
<feature type="domain" description="HTH lysR-type" evidence="5">
    <location>
        <begin position="318"/>
        <end position="375"/>
    </location>
</feature>
<reference evidence="6 9" key="1">
    <citation type="journal article" date="2020" name="Science">
        <title>Unexpected conservation and global transmission of agrobacterial virulence plasmids.</title>
        <authorList>
            <person name="Weisberg A.J."/>
            <person name="Davis E.W. 2nd"/>
            <person name="Tabima J."/>
            <person name="Belcher M.S."/>
            <person name="Miller M."/>
            <person name="Kuo C.H."/>
            <person name="Loper J.E."/>
            <person name="Grunwald N.J."/>
            <person name="Putnam M.L."/>
            <person name="Chang J.H."/>
        </authorList>
    </citation>
    <scope>NUCLEOTIDE SEQUENCE [LARGE SCALE GENOMIC DNA]</scope>
    <source>
        <strain evidence="6 9">A19/93</strain>
    </source>
</reference>
<dbReference type="InterPro" id="IPR000847">
    <property type="entry name" value="LysR_HTH_N"/>
</dbReference>
<dbReference type="SUPFAM" id="SSF53850">
    <property type="entry name" value="Periplasmic binding protein-like II"/>
    <property type="match status" value="1"/>
</dbReference>
<keyword evidence="4" id="KW-0804">Transcription</keyword>
<dbReference type="EMBL" id="JAAMCP010000008">
    <property type="protein sequence ID" value="NTF37958.1"/>
    <property type="molecule type" value="Genomic_DNA"/>
</dbReference>
<keyword evidence="9" id="KW-1185">Reference proteome</keyword>
<evidence type="ECO:0000313" key="6">
    <source>
        <dbReference type="EMBL" id="NTF37958.1"/>
    </source>
</evidence>
<dbReference type="PANTHER" id="PTHR30126">
    <property type="entry name" value="HTH-TYPE TRANSCRIPTIONAL REGULATOR"/>
    <property type="match status" value="1"/>
</dbReference>
<dbReference type="PANTHER" id="PTHR30126:SF39">
    <property type="entry name" value="HTH-TYPE TRANSCRIPTIONAL REGULATOR CYSL"/>
    <property type="match status" value="1"/>
</dbReference>
<dbReference type="GO" id="GO:0000976">
    <property type="term" value="F:transcription cis-regulatory region binding"/>
    <property type="evidence" value="ECO:0007669"/>
    <property type="project" value="TreeGrafter"/>
</dbReference>
<evidence type="ECO:0000256" key="3">
    <source>
        <dbReference type="ARBA" id="ARBA00023125"/>
    </source>
</evidence>
<evidence type="ECO:0000256" key="2">
    <source>
        <dbReference type="ARBA" id="ARBA00023015"/>
    </source>
</evidence>
<dbReference type="Gene3D" id="1.10.10.10">
    <property type="entry name" value="Winged helix-like DNA-binding domain superfamily/Winged helix DNA-binding domain"/>
    <property type="match status" value="2"/>
</dbReference>
<evidence type="ECO:0000256" key="1">
    <source>
        <dbReference type="ARBA" id="ARBA00009437"/>
    </source>
</evidence>
<dbReference type="Proteomes" id="UP000663912">
    <property type="component" value="Chromosome 2"/>
</dbReference>
<dbReference type="InterPro" id="IPR005119">
    <property type="entry name" value="LysR_subst-bd"/>
</dbReference>
<evidence type="ECO:0000313" key="9">
    <source>
        <dbReference type="Proteomes" id="UP000822331"/>
    </source>
</evidence>
<dbReference type="InterPro" id="IPR036390">
    <property type="entry name" value="WH_DNA-bd_sf"/>
</dbReference>
<evidence type="ECO:0000313" key="8">
    <source>
        <dbReference type="Proteomes" id="UP000663912"/>
    </source>
</evidence>
<organism evidence="7 8">
    <name type="scientific">Agrobacterium rubi</name>
    <dbReference type="NCBI Taxonomy" id="28099"/>
    <lineage>
        <taxon>Bacteria</taxon>
        <taxon>Pseudomonadati</taxon>
        <taxon>Pseudomonadota</taxon>
        <taxon>Alphaproteobacteria</taxon>
        <taxon>Hyphomicrobiales</taxon>
        <taxon>Rhizobiaceae</taxon>
        <taxon>Rhizobium/Agrobacterium group</taxon>
        <taxon>Agrobacterium</taxon>
    </lineage>
</organism>
<gene>
    <name evidence="6" type="ORF">G6L72_14730</name>
    <name evidence="7" type="ORF">G6M88_15150</name>
</gene>
<dbReference type="AlphaFoldDB" id="A0AAE7R713"/>
<feature type="domain" description="HTH lysR-type" evidence="5">
    <location>
        <begin position="6"/>
        <end position="63"/>
    </location>
</feature>
<dbReference type="EMBL" id="CP049207">
    <property type="protein sequence ID" value="QTG03125.1"/>
    <property type="molecule type" value="Genomic_DNA"/>
</dbReference>
<reference evidence="7" key="2">
    <citation type="submission" date="2020-02" db="EMBL/GenBank/DDBJ databases">
        <title>Unexpected conservation and global transmission of agrobacterial virulence plasmids.</title>
        <authorList>
            <person name="Weisberg A.J."/>
            <person name="Davis E.W. II"/>
            <person name="Tabima J.R."/>
            <person name="Belcher M.S."/>
            <person name="Miller M."/>
            <person name="Kuo C.-H."/>
            <person name="Loper J.E."/>
            <person name="Grunwald N.J."/>
            <person name="Putnam M.L."/>
            <person name="Chang J.H."/>
        </authorList>
    </citation>
    <scope>NUCLEOTIDE SEQUENCE</scope>
    <source>
        <strain evidence="7">W2/73</strain>
    </source>
</reference>
<dbReference type="Proteomes" id="UP000822331">
    <property type="component" value="Unassembled WGS sequence"/>
</dbReference>
<proteinExistence type="inferred from homology"/>
<dbReference type="KEGG" id="arui:G6M88_15150"/>
<dbReference type="Pfam" id="PF00126">
    <property type="entry name" value="HTH_1"/>
    <property type="match status" value="2"/>
</dbReference>
<dbReference type="Gene3D" id="3.40.190.290">
    <property type="match status" value="1"/>
</dbReference>
<keyword evidence="3" id="KW-0238">DNA-binding</keyword>
<dbReference type="InterPro" id="IPR036388">
    <property type="entry name" value="WH-like_DNA-bd_sf"/>
</dbReference>
<dbReference type="PROSITE" id="PS50931">
    <property type="entry name" value="HTH_LYSR"/>
    <property type="match status" value="2"/>
</dbReference>
<evidence type="ECO:0000259" key="5">
    <source>
        <dbReference type="PROSITE" id="PS50931"/>
    </source>
</evidence>
<dbReference type="Pfam" id="PF03466">
    <property type="entry name" value="LysR_substrate"/>
    <property type="match status" value="1"/>
</dbReference>
<name>A0AAE7R713_9HYPH</name>
<dbReference type="SUPFAM" id="SSF46785">
    <property type="entry name" value="Winged helix' DNA-binding domain"/>
    <property type="match status" value="2"/>
</dbReference>
<dbReference type="GO" id="GO:0003700">
    <property type="term" value="F:DNA-binding transcription factor activity"/>
    <property type="evidence" value="ECO:0007669"/>
    <property type="project" value="InterPro"/>
</dbReference>
<dbReference type="RefSeq" id="WP_065698595.1">
    <property type="nucleotide sequence ID" value="NZ_JAANSA010000018.1"/>
</dbReference>
<evidence type="ECO:0000313" key="7">
    <source>
        <dbReference type="EMBL" id="QTG03125.1"/>
    </source>
</evidence>
<comment type="similarity">
    <text evidence="1">Belongs to the LysR transcriptional regulatory family.</text>
</comment>
<protein>
    <submittedName>
        <fullName evidence="7">LysR family transcriptional regulator</fullName>
    </submittedName>
</protein>
<evidence type="ECO:0000256" key="4">
    <source>
        <dbReference type="ARBA" id="ARBA00023163"/>
    </source>
</evidence>